<dbReference type="GO" id="GO:0106310">
    <property type="term" value="F:protein serine kinase activity"/>
    <property type="evidence" value="ECO:0007669"/>
    <property type="project" value="RHEA"/>
</dbReference>
<evidence type="ECO:0000313" key="16">
    <source>
        <dbReference type="EMBL" id="EXK33626.1"/>
    </source>
</evidence>
<evidence type="ECO:0000256" key="7">
    <source>
        <dbReference type="ARBA" id="ARBA00022840"/>
    </source>
</evidence>
<dbReference type="SMART" id="SM01345">
    <property type="entry name" value="Rapamycin_bind"/>
    <property type="match status" value="1"/>
</dbReference>
<dbReference type="FunFam" id="3.30.1010.10:FF:000004">
    <property type="entry name" value="Serine/threonine-protein kinase TOR"/>
    <property type="match status" value="1"/>
</dbReference>
<evidence type="ECO:0000256" key="11">
    <source>
        <dbReference type="ARBA" id="ARBA00048679"/>
    </source>
</evidence>
<dbReference type="GO" id="GO:0044877">
    <property type="term" value="F:protein-containing complex binding"/>
    <property type="evidence" value="ECO:0007669"/>
    <property type="project" value="InterPro"/>
</dbReference>
<dbReference type="Pfam" id="PF11865">
    <property type="entry name" value="mTOR_dom"/>
    <property type="match status" value="1"/>
</dbReference>
<dbReference type="SUPFAM" id="SSF48371">
    <property type="entry name" value="ARM repeat"/>
    <property type="match status" value="1"/>
</dbReference>
<evidence type="ECO:0000256" key="10">
    <source>
        <dbReference type="ARBA" id="ARBA00047899"/>
    </source>
</evidence>
<evidence type="ECO:0000259" key="14">
    <source>
        <dbReference type="PROSITE" id="PS50290"/>
    </source>
</evidence>
<dbReference type="GO" id="GO:0031137">
    <property type="term" value="P:regulation of conjugation with cellular fusion"/>
    <property type="evidence" value="ECO:0007669"/>
    <property type="project" value="UniProtKB-ARBA"/>
</dbReference>
<dbReference type="GO" id="GO:0005737">
    <property type="term" value="C:cytoplasm"/>
    <property type="evidence" value="ECO:0007669"/>
    <property type="project" value="TreeGrafter"/>
</dbReference>
<dbReference type="GO" id="GO:0000785">
    <property type="term" value="C:chromatin"/>
    <property type="evidence" value="ECO:0007669"/>
    <property type="project" value="UniProtKB-ARBA"/>
</dbReference>
<sequence length="2374" mass="268377">MAQAQQVALDRLDNISRALKSRTSDDLRKRSAVQLRELVAVCHRDLSPEQFQVFYNAVNNRITQLITHGNDSSERLGGIYALDALIDFDGVDVGVKYTRFTQNLKTILRGKDINPMQPAAIALGKLCRPGGAMISEVVDSEVNTALEWLQNDRIEERRYSAVLVLRELARSAPTLMYQYIPTIFDWIWVGLRDPRQLIRATSAETVSACFRILRERDQEMKQIWMDKIYNEARSGLKVNTVESIHGSLLVLKELLEQGAMYMQEHYQEACEIVFKHKDHRDPTIRKTVVLLIPDLASYSPADFAHTWLHKFMVYLSGMLKKDKERNDAFLAIGNIANSVKSAIAPYLDGVLIYVREGLSLQSRKRGSVDPVFDCISRLAVAVGQTLSKYMEALLDPIFACDLTPKLTQALVDMAFYIPPVKPTIQERLLDMLSVVLCGEPFKPLGAPQPNTLSSVPIIPKDAKDPHAYEHRRAEVKLALNTLGSFDFSGHVLNEFVRDVAIKYVEDEDPEIREAAALTCCQLYVRDPIVNQTSYHALQVVGDVIEKLLTVGVSDPEPNIRRTVLAALDERFDRHLAKAENIRILFFALNDEVFSIREVAISIIGRLARYNPAYVIPSLRKTLIQMLTELEFSDVARNKEESAKLLSLLVQNAQSLIKPYVEPMISVLLPKAKDSNPSVAATILKAIGELATVGGEDMMPYKDRLMPIILDALQDQSSNAKRGAALHALGQLASNSGYVIQPYIEYPQLLEILQSIIRTEGQQVPLRQETIKLMGILGALDPYKHQAEERTPDSRRGEANQLTDISLMMTGLTPSNKEYFPTVVINALLQILKDSSLVQHHAAVIEAIMNIFRTLGLECVSFLDRIIPAFLQVIRSATSTRLESYFNQLATLVSIVRQHIRNYLPSIVEILQEYWHTSPSLQTTILSLVEAISRSLEGEFKIYLAGLLPLMLGVLDKDTSAKRTPSERVMHAFLVFGASAEEYMHLIIPVIVRTFEKQGQPTFIRKQAIDTIGKISRQVNLNDFAAKIIHPLTRVLDMGEPVLRTAALDTLCALIQQLGKDYLHFMGTVNKTINQHQIQHSNYELLVSKLQKGEVLPQDLSSGAGFADGADETPFADQGTKKLEMNAIHLKAAWDTKGKSTKEDWQEWLRRFSTTLLTESPNHALRACASLASVYLPLARELFNSAFVSCWSELYEQFQDELIQNIESAIKSENVPPDLLGLLLNLAEFMEHDDKALPIDIRVLGREAARCHAYAKALHYKELEFLQDQSSGAVEALIVINNQLQQSDAAIGILRKAQLYKEGIQLRETWFEKLERWEEALAFYEKREEEVPEDQAIPVDIVMGKMRCLHALGEWEALASLTGSTWANSTPEVQRMIAPLATAAAWGLNKWDSMDNYLSSLKRYSPDRSFFGAILALHRNQFREAIACVQQAREGLDTELSALVSESYNRAYQVVVRVQMLAELEELIVYKQCDEKKQAIMRRTWETRLKGCQRNVEVWQRMLRLRAIVIAPTENMHMWIKFANLCRKSGRMGLAEKSLKQLIGTDAPLISAIPYWNEQRQPGPNSRAAPAAQVIYAVLKYQWELGQQLPVNKKGNIPEKTLYCLRKFTNDAAHRLEVARAHLAAQAGNDVNITGDYGFQNPMDPSLISPHTSRALYDQTVLLAKCYLRQGEWLIALNKDDWQYTQVQDILLSYSQATKYNPRWYKAWHAWALANFEIVQTLTAGNEGHLSRTDHNMVIDHVVPAVKGFFKSIALSQGSSLQDTLRLLTLWFTHGGSSDVNVAVTEGFANVSVDTWLEVIPQLIARINQPNKRVQQSVHNLLADVGRAHPQALVYPLTVAMKSWQNTRRSRSAAQIMDSMRQHSANLVAQADIVSHELIRVAVLWHELWHEGLEEASRLYFGDSNIEGMFATLAPLHELLERGPETLREISFAQAFGRDLKEAQDWCRQYETSQDVNDLNQAWDLYYQVFRRISRQLPQVTTLELTYCSPKLLNAKNLDLAVPGTYKSGQPIVRIMSFDTTFSVINSKQRPRKLNVNGSDGKSYAFLLKGHEDIRQDERVMQLFGLCNTLLAHDSECFKRHLNIQRYPAIPLSQNSGLLGWVPNSDTLHVLIREYRESRKILLNIEHRIMLQMAPDYDNLTLMQKVEVFGYALDNTTGQDLYRVLWLKSKSSEAWLERRTNYTRSLGVMSMVGYILGLGDRHPSNLMLDRVTGKIIHIDFGDCFEVAMKREKYPERVPFRLTRMLTYAMEVSNIEGSFRITCENVMRVLRDNKESVMAVLEAVSHPPLQIDTSHTDIHSSSMILSLHGVSQTPHPQQAPTSTLIATQPCPSQAESARVANPSSTATSRQVNSSTPLNHQFRPAHAPEQTVQRARP</sequence>
<dbReference type="FunFam" id="1.25.10.10:FF:000487">
    <property type="entry name" value="Serine/threonine-protein kinase TOR"/>
    <property type="match status" value="1"/>
</dbReference>
<keyword evidence="3 12" id="KW-0808">Transferase</keyword>
<dbReference type="GO" id="GO:0031931">
    <property type="term" value="C:TORC1 complex"/>
    <property type="evidence" value="ECO:0007669"/>
    <property type="project" value="TreeGrafter"/>
</dbReference>
<dbReference type="CDD" id="cd05169">
    <property type="entry name" value="PIKKc_TOR"/>
    <property type="match status" value="1"/>
</dbReference>
<evidence type="ECO:0000256" key="4">
    <source>
        <dbReference type="ARBA" id="ARBA00022737"/>
    </source>
</evidence>
<gene>
    <name evidence="16" type="ORF">FOMG_10886</name>
</gene>
<keyword evidence="2 12" id="KW-0723">Serine/threonine-protein kinase</keyword>
<dbReference type="InterPro" id="IPR011989">
    <property type="entry name" value="ARM-like"/>
</dbReference>
<dbReference type="GO" id="GO:0051321">
    <property type="term" value="P:meiotic cell cycle"/>
    <property type="evidence" value="ECO:0007669"/>
    <property type="project" value="UniProtKB-KW"/>
</dbReference>
<dbReference type="InterPro" id="IPR011009">
    <property type="entry name" value="Kinase-like_dom_sf"/>
</dbReference>
<dbReference type="Gene3D" id="3.30.1010.10">
    <property type="entry name" value="Phosphatidylinositol 3-kinase Catalytic Subunit, Chain A, domain 4"/>
    <property type="match status" value="1"/>
</dbReference>
<dbReference type="InterPro" id="IPR009076">
    <property type="entry name" value="FRB_dom"/>
</dbReference>
<keyword evidence="9" id="KW-0131">Cell cycle</keyword>
<keyword evidence="4" id="KW-0677">Repeat</keyword>
<dbReference type="InterPro" id="IPR057978">
    <property type="entry name" value="TPR_DAAF5"/>
</dbReference>
<dbReference type="InterPro" id="IPR057564">
    <property type="entry name" value="HEAT_ATR"/>
</dbReference>
<evidence type="ECO:0000256" key="8">
    <source>
        <dbReference type="ARBA" id="ARBA00023254"/>
    </source>
</evidence>
<evidence type="ECO:0000256" key="1">
    <source>
        <dbReference type="ARBA" id="ARBA00011031"/>
    </source>
</evidence>
<reference evidence="16" key="2">
    <citation type="submission" date="2012-05" db="EMBL/GenBank/DDBJ databases">
        <title>Annotation of the Genome Sequence of Fusarium oxysporum f. sp. melonis 26406.</title>
        <authorList>
            <consortium name="The Broad Institute Genomics Platform"/>
            <person name="Ma L.-J."/>
            <person name="Corby-Kistler H."/>
            <person name="Broz K."/>
            <person name="Gale L.R."/>
            <person name="Jonkers W."/>
            <person name="O'Donnell K."/>
            <person name="Ploetz R."/>
            <person name="Steinberg C."/>
            <person name="Schwartz D.C."/>
            <person name="VanEtten H."/>
            <person name="Zhou S."/>
            <person name="Young S.K."/>
            <person name="Zeng Q."/>
            <person name="Gargeya S."/>
            <person name="Fitzgerald M."/>
            <person name="Abouelleil A."/>
            <person name="Alvarado L."/>
            <person name="Chapman S.B."/>
            <person name="Gainer-Dewar J."/>
            <person name="Goldberg J."/>
            <person name="Griggs A."/>
            <person name="Gujja S."/>
            <person name="Hansen M."/>
            <person name="Howarth C."/>
            <person name="Imamovic A."/>
            <person name="Ireland A."/>
            <person name="Larimer J."/>
            <person name="McCowan C."/>
            <person name="Murphy C."/>
            <person name="Pearson M."/>
            <person name="Poon T.W."/>
            <person name="Priest M."/>
            <person name="Roberts A."/>
            <person name="Saif S."/>
            <person name="Shea T."/>
            <person name="Sykes S."/>
            <person name="Wortman J."/>
            <person name="Nusbaum C."/>
            <person name="Birren B."/>
        </authorList>
    </citation>
    <scope>NUCLEOTIDE SEQUENCE</scope>
    <source>
        <strain evidence="16">26406</strain>
    </source>
</reference>
<keyword evidence="6 12" id="KW-0418">Kinase</keyword>
<dbReference type="Pfam" id="PF08771">
    <property type="entry name" value="FRB_dom"/>
    <property type="match status" value="1"/>
</dbReference>
<evidence type="ECO:0000256" key="12">
    <source>
        <dbReference type="RuleBase" id="RU364109"/>
    </source>
</evidence>
<dbReference type="Pfam" id="PF02259">
    <property type="entry name" value="FAT"/>
    <property type="match status" value="1"/>
</dbReference>
<dbReference type="PROSITE" id="PS00915">
    <property type="entry name" value="PI3_4_KINASE_1"/>
    <property type="match status" value="1"/>
</dbReference>
<reference evidence="16" key="1">
    <citation type="submission" date="2012-04" db="EMBL/GenBank/DDBJ databases">
        <title>The Genome Sequence of Fusarium oxysporum melonis.</title>
        <authorList>
            <consortium name="The Broad Institute Genome Sequencing Platform"/>
            <person name="Ma L.-J."/>
            <person name="Gale L.R."/>
            <person name="Schwartz D.C."/>
            <person name="Zhou S."/>
            <person name="Corby-Kistler H."/>
            <person name="Young S.K."/>
            <person name="Zeng Q."/>
            <person name="Gargeya S."/>
            <person name="Fitzgerald M."/>
            <person name="Haas B."/>
            <person name="Abouelleil A."/>
            <person name="Alvarado L."/>
            <person name="Arachchi H.M."/>
            <person name="Berlin A."/>
            <person name="Brown A."/>
            <person name="Chapman S.B."/>
            <person name="Chen Z."/>
            <person name="Dunbar C."/>
            <person name="Freedman E."/>
            <person name="Gearin G."/>
            <person name="Goldberg J."/>
            <person name="Griggs A."/>
            <person name="Gujja S."/>
            <person name="Heiman D."/>
            <person name="Howarth C."/>
            <person name="Larson L."/>
            <person name="Lui A."/>
            <person name="MacDonald P.J.P."/>
            <person name="Montmayeur A."/>
            <person name="Murphy C."/>
            <person name="Neiman D."/>
            <person name="Pearson M."/>
            <person name="Priest M."/>
            <person name="Roberts A."/>
            <person name="Saif S."/>
            <person name="Shea T."/>
            <person name="Shenoy N."/>
            <person name="Sisk P."/>
            <person name="Stolte C."/>
            <person name="Sykes S."/>
            <person name="Wortman J."/>
            <person name="Nusbaum C."/>
            <person name="Birren B."/>
        </authorList>
    </citation>
    <scope>NUCLEOTIDE SEQUENCE</scope>
    <source>
        <strain evidence="16">26406</strain>
    </source>
</reference>
<dbReference type="GO" id="GO:1901992">
    <property type="term" value="P:positive regulation of mitotic cell cycle phase transition"/>
    <property type="evidence" value="ECO:0007669"/>
    <property type="project" value="UniProtKB-ARBA"/>
</dbReference>
<evidence type="ECO:0000259" key="15">
    <source>
        <dbReference type="PROSITE" id="PS51189"/>
    </source>
</evidence>
<dbReference type="Pfam" id="PF25574">
    <property type="entry name" value="TPR_IMB1"/>
    <property type="match status" value="1"/>
</dbReference>
<comment type="similarity">
    <text evidence="1 12">Belongs to the PI3/PI4-kinase family.</text>
</comment>
<comment type="catalytic activity">
    <reaction evidence="11">
        <text>L-seryl-[protein] + ATP = O-phospho-L-seryl-[protein] + ADP + H(+)</text>
        <dbReference type="Rhea" id="RHEA:17989"/>
        <dbReference type="Rhea" id="RHEA-COMP:9863"/>
        <dbReference type="Rhea" id="RHEA-COMP:11604"/>
        <dbReference type="ChEBI" id="CHEBI:15378"/>
        <dbReference type="ChEBI" id="CHEBI:29999"/>
        <dbReference type="ChEBI" id="CHEBI:30616"/>
        <dbReference type="ChEBI" id="CHEBI:83421"/>
        <dbReference type="ChEBI" id="CHEBI:456216"/>
        <dbReference type="EC" id="2.7.11.1"/>
    </reaction>
</comment>
<dbReference type="InterPro" id="IPR036940">
    <property type="entry name" value="PI3/4_kinase_cat_sf"/>
</dbReference>
<dbReference type="SUPFAM" id="SSF47212">
    <property type="entry name" value="FKBP12-rapamycin-binding domain of FKBP-rapamycin-associated protein (FRAP)"/>
    <property type="match status" value="1"/>
</dbReference>
<dbReference type="GO" id="GO:0045944">
    <property type="term" value="P:positive regulation of transcription by RNA polymerase II"/>
    <property type="evidence" value="ECO:0007669"/>
    <property type="project" value="UniProtKB-ARBA"/>
</dbReference>
<dbReference type="InterPro" id="IPR024585">
    <property type="entry name" value="mTOR_dom"/>
</dbReference>
<dbReference type="GO" id="GO:0016242">
    <property type="term" value="P:negative regulation of macroautophagy"/>
    <property type="evidence" value="ECO:0007669"/>
    <property type="project" value="TreeGrafter"/>
</dbReference>
<feature type="region of interest" description="Disordered" evidence="13">
    <location>
        <begin position="2327"/>
        <end position="2374"/>
    </location>
</feature>
<keyword evidence="8" id="KW-0469">Meiosis</keyword>
<proteinExistence type="inferred from homology"/>
<dbReference type="FunFam" id="1.10.1070.11:FF:000029">
    <property type="entry name" value="Serine/threonine-protein kinase TOR"/>
    <property type="match status" value="1"/>
</dbReference>
<dbReference type="FunFam" id="1.25.10.10:FF:000446">
    <property type="entry name" value="Serine/threonine-protein kinase TOR"/>
    <property type="match status" value="1"/>
</dbReference>
<dbReference type="Pfam" id="PF23593">
    <property type="entry name" value="HEAT_ATR"/>
    <property type="match status" value="1"/>
</dbReference>
<dbReference type="PROSITE" id="PS51189">
    <property type="entry name" value="FAT"/>
    <property type="match status" value="1"/>
</dbReference>
<evidence type="ECO:0000256" key="6">
    <source>
        <dbReference type="ARBA" id="ARBA00022777"/>
    </source>
</evidence>
<dbReference type="GO" id="GO:0005524">
    <property type="term" value="F:ATP binding"/>
    <property type="evidence" value="ECO:0007669"/>
    <property type="project" value="UniProtKB-KW"/>
</dbReference>
<evidence type="ECO:0000256" key="5">
    <source>
        <dbReference type="ARBA" id="ARBA00022741"/>
    </source>
</evidence>
<dbReference type="PROSITE" id="PS50290">
    <property type="entry name" value="PI3_4_KINASE_3"/>
    <property type="match status" value="1"/>
</dbReference>
<name>X0AKJ9_FUSOX</name>
<dbReference type="SMART" id="SM00146">
    <property type="entry name" value="PI3Kc"/>
    <property type="match status" value="1"/>
</dbReference>
<dbReference type="InterPro" id="IPR018936">
    <property type="entry name" value="PI3/4_kinase_CS"/>
</dbReference>
<feature type="domain" description="PI3K/PI4K catalytic" evidence="14">
    <location>
        <begin position="2017"/>
        <end position="2340"/>
    </location>
</feature>
<protein>
    <recommendedName>
        <fullName evidence="12">Serine/threonine-protein kinase TOR</fullName>
        <ecNumber evidence="12">2.7.11.1</ecNumber>
    </recommendedName>
</protein>
<dbReference type="Proteomes" id="UP000030703">
    <property type="component" value="Unassembled WGS sequence"/>
</dbReference>
<dbReference type="InterPro" id="IPR026683">
    <property type="entry name" value="TOR_cat"/>
</dbReference>
<feature type="domain" description="FAT" evidence="15">
    <location>
        <begin position="1242"/>
        <end position="1842"/>
    </location>
</feature>
<dbReference type="InterPro" id="IPR014009">
    <property type="entry name" value="PIK_FAT"/>
</dbReference>
<dbReference type="GO" id="GO:0038202">
    <property type="term" value="P:TORC1 signaling"/>
    <property type="evidence" value="ECO:0007669"/>
    <property type="project" value="TreeGrafter"/>
</dbReference>
<dbReference type="Pfam" id="PF25757">
    <property type="entry name" value="TPR_DNAAF5"/>
    <property type="match status" value="1"/>
</dbReference>
<dbReference type="Gene3D" id="1.10.1070.11">
    <property type="entry name" value="Phosphatidylinositol 3-/4-kinase, catalytic domain"/>
    <property type="match status" value="1"/>
</dbReference>
<dbReference type="SUPFAM" id="SSF56112">
    <property type="entry name" value="Protein kinase-like (PK-like)"/>
    <property type="match status" value="1"/>
</dbReference>
<dbReference type="Gene3D" id="1.20.120.150">
    <property type="entry name" value="FKBP12-rapamycin binding domain"/>
    <property type="match status" value="1"/>
</dbReference>
<dbReference type="InterPro" id="IPR003151">
    <property type="entry name" value="PIK-rel_kinase_FAT"/>
</dbReference>
<evidence type="ECO:0000256" key="2">
    <source>
        <dbReference type="ARBA" id="ARBA00022527"/>
    </source>
</evidence>
<evidence type="ECO:0000256" key="9">
    <source>
        <dbReference type="ARBA" id="ARBA00023306"/>
    </source>
</evidence>
<accession>X0AKJ9</accession>
<keyword evidence="7 12" id="KW-0067">ATP-binding</keyword>
<dbReference type="FunFam" id="1.25.10.10:FF:000371">
    <property type="entry name" value="Serine/threonine-protein kinase TOR"/>
    <property type="match status" value="1"/>
</dbReference>
<dbReference type="Gene3D" id="1.25.10.10">
    <property type="entry name" value="Leucine-rich Repeat Variant"/>
    <property type="match status" value="4"/>
</dbReference>
<dbReference type="InterPro" id="IPR000403">
    <property type="entry name" value="PI3/4_kinase_cat_dom"/>
</dbReference>
<comment type="catalytic activity">
    <reaction evidence="10 12">
        <text>L-threonyl-[protein] + ATP = O-phospho-L-threonyl-[protein] + ADP + H(+)</text>
        <dbReference type="Rhea" id="RHEA:46608"/>
        <dbReference type="Rhea" id="RHEA-COMP:11060"/>
        <dbReference type="Rhea" id="RHEA-COMP:11605"/>
        <dbReference type="ChEBI" id="CHEBI:15378"/>
        <dbReference type="ChEBI" id="CHEBI:30013"/>
        <dbReference type="ChEBI" id="CHEBI:30616"/>
        <dbReference type="ChEBI" id="CHEBI:61977"/>
        <dbReference type="ChEBI" id="CHEBI:456216"/>
        <dbReference type="EC" id="2.7.11.1"/>
    </reaction>
</comment>
<dbReference type="InterPro" id="IPR058584">
    <property type="entry name" value="IMB1_TNPO1-like_TPR"/>
</dbReference>
<dbReference type="EC" id="2.7.11.1" evidence="12"/>
<evidence type="ECO:0000256" key="13">
    <source>
        <dbReference type="SAM" id="MobiDB-lite"/>
    </source>
</evidence>
<feature type="compositionally biased region" description="Polar residues" evidence="13">
    <location>
        <begin position="2327"/>
        <end position="2356"/>
    </location>
</feature>
<dbReference type="GO" id="GO:0005634">
    <property type="term" value="C:nucleus"/>
    <property type="evidence" value="ECO:0007669"/>
    <property type="project" value="TreeGrafter"/>
</dbReference>
<dbReference type="InterPro" id="IPR036738">
    <property type="entry name" value="FRB_sf"/>
</dbReference>
<dbReference type="FunFam" id="1.20.120.150:FF:000001">
    <property type="entry name" value="Serine/threonine-protein kinase TOR"/>
    <property type="match status" value="1"/>
</dbReference>
<dbReference type="SMART" id="SM01346">
    <property type="entry name" value="DUF3385"/>
    <property type="match status" value="1"/>
</dbReference>
<dbReference type="PANTHER" id="PTHR11139">
    <property type="entry name" value="ATAXIA TELANGIECTASIA MUTATED ATM -RELATED"/>
    <property type="match status" value="1"/>
</dbReference>
<dbReference type="EMBL" id="JH659336">
    <property type="protein sequence ID" value="EXK33626.1"/>
    <property type="molecule type" value="Genomic_DNA"/>
</dbReference>
<dbReference type="InterPro" id="IPR016024">
    <property type="entry name" value="ARM-type_fold"/>
</dbReference>
<dbReference type="VEuPathDB" id="FungiDB:FOMG_10886"/>
<dbReference type="GO" id="GO:0004674">
    <property type="term" value="F:protein serine/threonine kinase activity"/>
    <property type="evidence" value="ECO:0007669"/>
    <property type="project" value="UniProtKB-KW"/>
</dbReference>
<dbReference type="GO" id="GO:0010972">
    <property type="term" value="P:negative regulation of G2/M transition of mitotic cell cycle"/>
    <property type="evidence" value="ECO:0007669"/>
    <property type="project" value="UniProtKB-ARBA"/>
</dbReference>
<organism evidence="16">
    <name type="scientific">Fusarium oxysporum f. sp. melonis 26406</name>
    <dbReference type="NCBI Taxonomy" id="1089452"/>
    <lineage>
        <taxon>Eukaryota</taxon>
        <taxon>Fungi</taxon>
        <taxon>Dikarya</taxon>
        <taxon>Ascomycota</taxon>
        <taxon>Pezizomycotina</taxon>
        <taxon>Sordariomycetes</taxon>
        <taxon>Hypocreomycetidae</taxon>
        <taxon>Hypocreales</taxon>
        <taxon>Nectriaceae</taxon>
        <taxon>Fusarium</taxon>
        <taxon>Fusarium oxysporum species complex</taxon>
    </lineage>
</organism>
<dbReference type="PANTHER" id="PTHR11139:SF9">
    <property type="entry name" value="SERINE_THREONINE-PROTEIN KINASE MTOR"/>
    <property type="match status" value="1"/>
</dbReference>
<dbReference type="Pfam" id="PF00454">
    <property type="entry name" value="PI3_PI4_kinase"/>
    <property type="match status" value="1"/>
</dbReference>
<dbReference type="FunFam" id="1.25.10.10:FF:000582">
    <property type="entry name" value="Serine/threonine-protein kinase TOR"/>
    <property type="match status" value="1"/>
</dbReference>
<dbReference type="InterPro" id="IPR050517">
    <property type="entry name" value="DDR_Repair_Kinase"/>
</dbReference>
<evidence type="ECO:0000256" key="3">
    <source>
        <dbReference type="ARBA" id="ARBA00022679"/>
    </source>
</evidence>
<keyword evidence="5 12" id="KW-0547">Nucleotide-binding</keyword>
<dbReference type="GO" id="GO:0031932">
    <property type="term" value="C:TORC2 complex"/>
    <property type="evidence" value="ECO:0007669"/>
    <property type="project" value="TreeGrafter"/>
</dbReference>